<comment type="caution">
    <text evidence="1">The sequence shown here is derived from an EMBL/GenBank/DDBJ whole genome shotgun (WGS) entry which is preliminary data.</text>
</comment>
<proteinExistence type="predicted"/>
<dbReference type="GO" id="GO:0003677">
    <property type="term" value="F:DNA binding"/>
    <property type="evidence" value="ECO:0007669"/>
    <property type="project" value="InterPro"/>
</dbReference>
<organism evidence="1 2">
    <name type="scientific">Embleya scabrispora</name>
    <dbReference type="NCBI Taxonomy" id="159449"/>
    <lineage>
        <taxon>Bacteria</taxon>
        <taxon>Bacillati</taxon>
        <taxon>Actinomycetota</taxon>
        <taxon>Actinomycetes</taxon>
        <taxon>Kitasatosporales</taxon>
        <taxon>Streptomycetaceae</taxon>
        <taxon>Embleya</taxon>
    </lineage>
</organism>
<dbReference type="Proteomes" id="UP000190037">
    <property type="component" value="Unassembled WGS sequence"/>
</dbReference>
<dbReference type="OrthoDB" id="3680625at2"/>
<gene>
    <name evidence="1" type="ORF">B4N89_43965</name>
</gene>
<accession>A0A1T3NKR9</accession>
<keyword evidence="2" id="KW-1185">Reference proteome</keyword>
<evidence type="ECO:0000313" key="1">
    <source>
        <dbReference type="EMBL" id="OPC77463.1"/>
    </source>
</evidence>
<dbReference type="InterPro" id="IPR010982">
    <property type="entry name" value="Lambda_DNA-bd_dom_sf"/>
</dbReference>
<dbReference type="CDD" id="cd00093">
    <property type="entry name" value="HTH_XRE"/>
    <property type="match status" value="1"/>
</dbReference>
<evidence type="ECO:0000313" key="2">
    <source>
        <dbReference type="Proteomes" id="UP000190037"/>
    </source>
</evidence>
<dbReference type="RefSeq" id="WP_078982218.1">
    <property type="nucleotide sequence ID" value="NZ_MWQN01000004.1"/>
</dbReference>
<dbReference type="SUPFAM" id="SSF47413">
    <property type="entry name" value="lambda repressor-like DNA-binding domains"/>
    <property type="match status" value="1"/>
</dbReference>
<reference evidence="1 2" key="1">
    <citation type="submission" date="2017-03" db="EMBL/GenBank/DDBJ databases">
        <title>Draft genome sequence of Streptomyces scabrisporus NF3, endophyte isolated from Amphipterygium adstringens.</title>
        <authorList>
            <person name="Vazquez M."/>
            <person name="Ceapa C.D."/>
            <person name="Rodriguez Luna D."/>
            <person name="Sanchez Esquivel S."/>
        </authorList>
    </citation>
    <scope>NUCLEOTIDE SEQUENCE [LARGE SCALE GENOMIC DNA]</scope>
    <source>
        <strain evidence="1 2">NF3</strain>
    </source>
</reference>
<dbReference type="InterPro" id="IPR001387">
    <property type="entry name" value="Cro/C1-type_HTH"/>
</dbReference>
<protein>
    <submittedName>
        <fullName evidence="1">Transcriptional regulator</fullName>
    </submittedName>
</protein>
<dbReference type="AlphaFoldDB" id="A0A1T3NKR9"/>
<dbReference type="STRING" id="159449.B4N89_43965"/>
<dbReference type="EMBL" id="MWQN01000004">
    <property type="protein sequence ID" value="OPC77463.1"/>
    <property type="molecule type" value="Genomic_DNA"/>
</dbReference>
<name>A0A1T3NKR9_9ACTN</name>
<sequence length="187" mass="20019">MTKAPGDQEAIARNRARQTQWYGEPLQDRFRRLLGRLGKSQLELAAVLGLSAPMLSQLMSGQRAKIGNPAVLSRLQEIEALVASADFERLPAADRTVALERIRSHQPSTRTALRLNGPEVLTGPPADPVASVRAVLRAAASAAEIEAAAELLAAEHPGLAEVLRVYGTGRTADAREHFRATVPPPPG</sequence>